<evidence type="ECO:0000259" key="11">
    <source>
        <dbReference type="PROSITE" id="PS50113"/>
    </source>
</evidence>
<dbReference type="PROSITE" id="PS50109">
    <property type="entry name" value="HIS_KIN"/>
    <property type="match status" value="1"/>
</dbReference>
<evidence type="ECO:0000313" key="13">
    <source>
        <dbReference type="Proteomes" id="UP000662314"/>
    </source>
</evidence>
<dbReference type="Pfam" id="PF01590">
    <property type="entry name" value="GAF"/>
    <property type="match status" value="1"/>
</dbReference>
<keyword evidence="5" id="KW-0808">Transferase</keyword>
<dbReference type="PROSITE" id="PS50113">
    <property type="entry name" value="PAC"/>
    <property type="match status" value="1"/>
</dbReference>
<dbReference type="NCBIfam" id="TIGR00229">
    <property type="entry name" value="sensory_box"/>
    <property type="match status" value="1"/>
</dbReference>
<dbReference type="SMART" id="SM00086">
    <property type="entry name" value="PAC"/>
    <property type="match status" value="2"/>
</dbReference>
<evidence type="ECO:0000259" key="9">
    <source>
        <dbReference type="PROSITE" id="PS50109"/>
    </source>
</evidence>
<dbReference type="InterPro" id="IPR036890">
    <property type="entry name" value="HATPase_C_sf"/>
</dbReference>
<reference evidence="12 13" key="1">
    <citation type="journal article" date="2021" name="Int. J. Syst. Evol. Microbiol.">
        <title>Amazonocrinis nigriterrae gen. nov., sp. nov., Atlanticothrix silvestris gen. nov., sp. nov. and Dendronalium phyllosphericum gen. nov., sp. nov., nostocacean cyanobacteria from Brazilian environments.</title>
        <authorList>
            <person name="Alvarenga D.O."/>
            <person name="Andreote A.P.D."/>
            <person name="Branco L.H.Z."/>
            <person name="Delbaje E."/>
            <person name="Cruz R.B."/>
            <person name="Varani A.M."/>
            <person name="Fiore M.F."/>
        </authorList>
    </citation>
    <scope>NUCLEOTIDE SEQUENCE [LARGE SCALE GENOMIC DNA]</scope>
    <source>
        <strain evidence="12 13">CENA369</strain>
    </source>
</reference>
<feature type="domain" description="PAS" evidence="10">
    <location>
        <begin position="180"/>
        <end position="207"/>
    </location>
</feature>
<dbReference type="PANTHER" id="PTHR43304">
    <property type="entry name" value="PHYTOCHROME-LIKE PROTEIN CPH1"/>
    <property type="match status" value="1"/>
</dbReference>
<dbReference type="Pfam" id="PF13426">
    <property type="entry name" value="PAS_9"/>
    <property type="match status" value="1"/>
</dbReference>
<dbReference type="InterPro" id="IPR013655">
    <property type="entry name" value="PAS_fold_3"/>
</dbReference>
<dbReference type="SMART" id="SM00091">
    <property type="entry name" value="PAS"/>
    <property type="match status" value="2"/>
</dbReference>
<gene>
    <name evidence="12" type="ORF">I8752_12720</name>
</gene>
<dbReference type="RefSeq" id="WP_214432688.1">
    <property type="nucleotide sequence ID" value="NZ_JAECZA010000047.1"/>
</dbReference>
<comment type="similarity">
    <text evidence="2">In the N-terminal section; belongs to the phytochrome family.</text>
</comment>
<dbReference type="SUPFAM" id="SSF55781">
    <property type="entry name" value="GAF domain-like"/>
    <property type="match status" value="1"/>
</dbReference>
<dbReference type="EMBL" id="JAECZA010000047">
    <property type="protein sequence ID" value="MBH8573868.1"/>
    <property type="molecule type" value="Genomic_DNA"/>
</dbReference>
<dbReference type="InterPro" id="IPR005467">
    <property type="entry name" value="His_kinase_dom"/>
</dbReference>
<dbReference type="InterPro" id="IPR003018">
    <property type="entry name" value="GAF"/>
</dbReference>
<dbReference type="GO" id="GO:0004673">
    <property type="term" value="F:protein histidine kinase activity"/>
    <property type="evidence" value="ECO:0007669"/>
    <property type="project" value="UniProtKB-EC"/>
</dbReference>
<feature type="domain" description="Phytochrome chromophore attachment site" evidence="8">
    <location>
        <begin position="302"/>
        <end position="438"/>
    </location>
</feature>
<evidence type="ECO:0000256" key="3">
    <source>
        <dbReference type="ARBA" id="ARBA00012438"/>
    </source>
</evidence>
<feature type="domain" description="PAC" evidence="11">
    <location>
        <begin position="232"/>
        <end position="282"/>
    </location>
</feature>
<evidence type="ECO:0000313" key="12">
    <source>
        <dbReference type="EMBL" id="MBH8573868.1"/>
    </source>
</evidence>
<comment type="caution">
    <text evidence="12">The sequence shown here is derived from an EMBL/GenBank/DDBJ whole genome shotgun (WGS) entry which is preliminary data.</text>
</comment>
<dbReference type="SUPFAM" id="SSF55785">
    <property type="entry name" value="PYP-like sensor domain (PAS domain)"/>
    <property type="match status" value="2"/>
</dbReference>
<dbReference type="PROSITE" id="PS50112">
    <property type="entry name" value="PAS"/>
    <property type="match status" value="1"/>
</dbReference>
<accession>A0A8J7LF96</accession>
<dbReference type="Gene3D" id="3.30.450.40">
    <property type="match status" value="1"/>
</dbReference>
<dbReference type="CDD" id="cd00130">
    <property type="entry name" value="PAS"/>
    <property type="match status" value="2"/>
</dbReference>
<dbReference type="Gene3D" id="1.10.287.130">
    <property type="match status" value="1"/>
</dbReference>
<evidence type="ECO:0000256" key="2">
    <source>
        <dbReference type="ARBA" id="ARBA00006402"/>
    </source>
</evidence>
<evidence type="ECO:0000256" key="7">
    <source>
        <dbReference type="SAM" id="Coils"/>
    </source>
</evidence>
<proteinExistence type="inferred from homology"/>
<evidence type="ECO:0000259" key="10">
    <source>
        <dbReference type="PROSITE" id="PS50112"/>
    </source>
</evidence>
<keyword evidence="7" id="KW-0175">Coiled coil</keyword>
<evidence type="ECO:0000256" key="6">
    <source>
        <dbReference type="ARBA" id="ARBA00022777"/>
    </source>
</evidence>
<evidence type="ECO:0000256" key="1">
    <source>
        <dbReference type="ARBA" id="ARBA00000085"/>
    </source>
</evidence>
<evidence type="ECO:0000259" key="8">
    <source>
        <dbReference type="PROSITE" id="PS50046"/>
    </source>
</evidence>
<dbReference type="AlphaFoldDB" id="A0A8J7LF96"/>
<keyword evidence="13" id="KW-1185">Reference proteome</keyword>
<evidence type="ECO:0000256" key="5">
    <source>
        <dbReference type="ARBA" id="ARBA00022679"/>
    </source>
</evidence>
<dbReference type="InterPro" id="IPR000014">
    <property type="entry name" value="PAS"/>
</dbReference>
<dbReference type="PANTHER" id="PTHR43304:SF1">
    <property type="entry name" value="PAC DOMAIN-CONTAINING PROTEIN"/>
    <property type="match status" value="1"/>
</dbReference>
<dbReference type="InterPro" id="IPR029016">
    <property type="entry name" value="GAF-like_dom_sf"/>
</dbReference>
<dbReference type="InterPro" id="IPR052162">
    <property type="entry name" value="Sensor_kinase/Photoreceptor"/>
</dbReference>
<name>A0A8J7LF96_9NOST</name>
<dbReference type="EC" id="2.7.13.3" evidence="3"/>
<comment type="catalytic activity">
    <reaction evidence="1">
        <text>ATP + protein L-histidine = ADP + protein N-phospho-L-histidine.</text>
        <dbReference type="EC" id="2.7.13.3"/>
    </reaction>
</comment>
<dbReference type="Pfam" id="PF08447">
    <property type="entry name" value="PAS_3"/>
    <property type="match status" value="1"/>
</dbReference>
<sequence length="753" mass="84453">MPVPCVLKGSRVDETVKSLHRLGFQQETIPLLEKIAANLSGIIFQCLQQQDGSQVVLYVSSGCRELYELEPEVIQANPQVLHKLIHPQDMTAFTESIAVAAATVTPWRWEGRIITSSGIKWLQGASQLERQANGDILWDGLIIDITDRKQTEISLQNLALKYSKAFSCSPDPITISTLTEGRLIEFNDSFVQLSGYERDEAIGRTALELNIWINKSDRIRLLQQLQTNKVVRNLECKYRRKCGKLITALLSAEIIDLDGIPCLLAVHHDITERKQVEAQLRLSAQRDRLLAETLVRIRSSLNLKKILQTTVTEIRQFLQVDRVFIGLKDPQVGAKTVVESVDPNYPSVLNWQSDDESCLQELKTQLTTNRVRLFEDISQITLSPKLLAHYEQFQTKAALAVPIMVGDELFGAVIANQCSGPRHWQPIEIDLLQQMSEQLAIAIKQVQLYHELAQLNSNLERQVEERTTQLQQKMQELEETQRIKDVVLHTIAHDLRTSVMGNLMVLKNLLKSQELGTEDTGTRRHGDTGDVSVQLSASPCLPLSASPCLPLSASPSSPSSPIPVSYSIIERMIQGNDRQLGMIDSLLEIHSCKKQGIVLHREMVPFSELLQTISKNLQPMLSQNQANLTNLVPEDLPLVMADKTKLQKVLVNLFTYSLQNNPPGLNFTLKATVENGMIRTEIKDNGVPVNKQECDRLFDLYVRHPQAPCSTDIGLKMYLCRQSLQAHGGDLGVISNRKGGLTFWFTLPLATPS</sequence>
<dbReference type="Gene3D" id="3.30.450.20">
    <property type="entry name" value="PAS domain"/>
    <property type="match status" value="2"/>
</dbReference>
<feature type="domain" description="Histidine kinase" evidence="9">
    <location>
        <begin position="582"/>
        <end position="751"/>
    </location>
</feature>
<dbReference type="InterPro" id="IPR001610">
    <property type="entry name" value="PAC"/>
</dbReference>
<evidence type="ECO:0000256" key="4">
    <source>
        <dbReference type="ARBA" id="ARBA00022553"/>
    </source>
</evidence>
<dbReference type="SUPFAM" id="SSF55874">
    <property type="entry name" value="ATPase domain of HSP90 chaperone/DNA topoisomerase II/histidine kinase"/>
    <property type="match status" value="1"/>
</dbReference>
<dbReference type="Gene3D" id="3.30.565.10">
    <property type="entry name" value="Histidine kinase-like ATPase, C-terminal domain"/>
    <property type="match status" value="1"/>
</dbReference>
<dbReference type="SMART" id="SM00065">
    <property type="entry name" value="GAF"/>
    <property type="match status" value="1"/>
</dbReference>
<feature type="coiled-coil region" evidence="7">
    <location>
        <begin position="449"/>
        <end position="483"/>
    </location>
</feature>
<dbReference type="InterPro" id="IPR003594">
    <property type="entry name" value="HATPase_dom"/>
</dbReference>
<dbReference type="InterPro" id="IPR000700">
    <property type="entry name" value="PAS-assoc_C"/>
</dbReference>
<dbReference type="Pfam" id="PF02518">
    <property type="entry name" value="HATPase_c"/>
    <property type="match status" value="1"/>
</dbReference>
<protein>
    <recommendedName>
        <fullName evidence="3">histidine kinase</fullName>
        <ecNumber evidence="3">2.7.13.3</ecNumber>
    </recommendedName>
</protein>
<dbReference type="InterPro" id="IPR016132">
    <property type="entry name" value="Phyto_chromo_attachment"/>
</dbReference>
<dbReference type="InterPro" id="IPR035965">
    <property type="entry name" value="PAS-like_dom_sf"/>
</dbReference>
<organism evidence="12 13">
    <name type="scientific">Dendronalium phyllosphericum CENA369</name>
    <dbReference type="NCBI Taxonomy" id="1725256"/>
    <lineage>
        <taxon>Bacteria</taxon>
        <taxon>Bacillati</taxon>
        <taxon>Cyanobacteriota</taxon>
        <taxon>Cyanophyceae</taxon>
        <taxon>Nostocales</taxon>
        <taxon>Nostocaceae</taxon>
        <taxon>Dendronalium</taxon>
        <taxon>Dendronalium phyllosphericum</taxon>
    </lineage>
</organism>
<dbReference type="SMART" id="SM00387">
    <property type="entry name" value="HATPase_c"/>
    <property type="match status" value="1"/>
</dbReference>
<dbReference type="Proteomes" id="UP000662314">
    <property type="component" value="Unassembled WGS sequence"/>
</dbReference>
<dbReference type="PROSITE" id="PS50046">
    <property type="entry name" value="PHYTOCHROME_2"/>
    <property type="match status" value="1"/>
</dbReference>
<keyword evidence="4" id="KW-0597">Phosphoprotein</keyword>
<keyword evidence="6" id="KW-0418">Kinase</keyword>